<keyword evidence="3" id="KW-1185">Reference proteome</keyword>
<gene>
    <name evidence="2" type="ORF">PVAP13_2KG499900</name>
</gene>
<sequence>MLAPSRSSWPHTAAKPACVQAPEAGSRGGGAGPLAGAGAGAGAPSTTDNGANGGGGDENRKRTILLSTYLCHSCLLGNIRITPTHTGTNI</sequence>
<name>A0A8T0WG42_PANVG</name>
<dbReference type="AlphaFoldDB" id="A0A8T0WG42"/>
<evidence type="ECO:0000256" key="1">
    <source>
        <dbReference type="SAM" id="MobiDB-lite"/>
    </source>
</evidence>
<feature type="region of interest" description="Disordered" evidence="1">
    <location>
        <begin position="1"/>
        <end position="59"/>
    </location>
</feature>
<evidence type="ECO:0000313" key="2">
    <source>
        <dbReference type="EMBL" id="KAG2646295.1"/>
    </source>
</evidence>
<feature type="compositionally biased region" description="Polar residues" evidence="1">
    <location>
        <begin position="1"/>
        <end position="10"/>
    </location>
</feature>
<evidence type="ECO:0000313" key="3">
    <source>
        <dbReference type="Proteomes" id="UP000823388"/>
    </source>
</evidence>
<protein>
    <submittedName>
        <fullName evidence="2">Uncharacterized protein</fullName>
    </submittedName>
</protein>
<proteinExistence type="predicted"/>
<organism evidence="2 3">
    <name type="scientific">Panicum virgatum</name>
    <name type="common">Blackwell switchgrass</name>
    <dbReference type="NCBI Taxonomy" id="38727"/>
    <lineage>
        <taxon>Eukaryota</taxon>
        <taxon>Viridiplantae</taxon>
        <taxon>Streptophyta</taxon>
        <taxon>Embryophyta</taxon>
        <taxon>Tracheophyta</taxon>
        <taxon>Spermatophyta</taxon>
        <taxon>Magnoliopsida</taxon>
        <taxon>Liliopsida</taxon>
        <taxon>Poales</taxon>
        <taxon>Poaceae</taxon>
        <taxon>PACMAD clade</taxon>
        <taxon>Panicoideae</taxon>
        <taxon>Panicodae</taxon>
        <taxon>Paniceae</taxon>
        <taxon>Panicinae</taxon>
        <taxon>Panicum</taxon>
        <taxon>Panicum sect. Hiantes</taxon>
    </lineage>
</organism>
<accession>A0A8T0WG42</accession>
<comment type="caution">
    <text evidence="2">The sequence shown here is derived from an EMBL/GenBank/DDBJ whole genome shotgun (WGS) entry which is preliminary data.</text>
</comment>
<dbReference type="Proteomes" id="UP000823388">
    <property type="component" value="Chromosome 2K"/>
</dbReference>
<feature type="compositionally biased region" description="Gly residues" evidence="1">
    <location>
        <begin position="26"/>
        <end position="41"/>
    </location>
</feature>
<reference evidence="2" key="1">
    <citation type="submission" date="2020-05" db="EMBL/GenBank/DDBJ databases">
        <title>WGS assembly of Panicum virgatum.</title>
        <authorList>
            <person name="Lovell J.T."/>
            <person name="Jenkins J."/>
            <person name="Shu S."/>
            <person name="Juenger T.E."/>
            <person name="Schmutz J."/>
        </authorList>
    </citation>
    <scope>NUCLEOTIDE SEQUENCE</scope>
    <source>
        <strain evidence="2">AP13</strain>
    </source>
</reference>
<dbReference type="EMBL" id="CM029039">
    <property type="protein sequence ID" value="KAG2646295.1"/>
    <property type="molecule type" value="Genomic_DNA"/>
</dbReference>